<sequence>MEVYALKIRIKFKKEDSMKFIGHLDIMRYFQKAMRRADIDIAYSEGYSPHQIMSFASPLGVGITSDGEYIDIEIKNRISSKEAMHKLNEVMVEGIEILSFRQLPKDSKNAMSIVEAADYEIKFREGYEPKLWEERLKDFFTQEEITVTKKTKKSEKEVDIKPMIYSLNVSNGKVSMQIASGSANNLKPELVMQAFCEFIDFEPREFALLIHRKELYVNIGDESKKEFLALENLGEELYE</sequence>
<evidence type="ECO:0000313" key="3">
    <source>
        <dbReference type="Proteomes" id="UP000247523"/>
    </source>
</evidence>
<dbReference type="EMBL" id="QICS01000001">
    <property type="protein sequence ID" value="PXV95448.1"/>
    <property type="molecule type" value="Genomic_DNA"/>
</dbReference>
<accession>A0A318F0N1</accession>
<comment type="caution">
    <text evidence="2">The sequence shown here is derived from an EMBL/GenBank/DDBJ whole genome shotgun (WGS) entry which is preliminary data.</text>
</comment>
<reference evidence="2 3" key="1">
    <citation type="submission" date="2018-05" db="EMBL/GenBank/DDBJ databases">
        <title>Genomic Encyclopedia of Type Strains, Phase IV (KMG-IV): sequencing the most valuable type-strain genomes for metagenomic binning, comparative biology and taxonomic classification.</title>
        <authorList>
            <person name="Goeker M."/>
        </authorList>
    </citation>
    <scope>NUCLEOTIDE SEQUENCE [LARGE SCALE GENOMIC DNA]</scope>
    <source>
        <strain evidence="2 3">DSM 28816</strain>
    </source>
</reference>
<evidence type="ECO:0000313" key="2">
    <source>
        <dbReference type="EMBL" id="PXV95448.1"/>
    </source>
</evidence>
<dbReference type="NCBIfam" id="TIGR03936">
    <property type="entry name" value="sam_1_link_chp"/>
    <property type="match status" value="1"/>
</dbReference>
<dbReference type="AlphaFoldDB" id="A0A318F0N1"/>
<name>A0A318F0N1_9FIRM</name>
<evidence type="ECO:0000259" key="1">
    <source>
        <dbReference type="Pfam" id="PF10105"/>
    </source>
</evidence>
<feature type="domain" description="DUF2344" evidence="1">
    <location>
        <begin position="7"/>
        <end position="188"/>
    </location>
</feature>
<organism evidence="2 3">
    <name type="scientific">Lachnotalea glycerini</name>
    <dbReference type="NCBI Taxonomy" id="1763509"/>
    <lineage>
        <taxon>Bacteria</taxon>
        <taxon>Bacillati</taxon>
        <taxon>Bacillota</taxon>
        <taxon>Clostridia</taxon>
        <taxon>Lachnospirales</taxon>
        <taxon>Lachnospiraceae</taxon>
        <taxon>Lachnotalea</taxon>
    </lineage>
</organism>
<gene>
    <name evidence="2" type="ORF">C8E03_10177</name>
</gene>
<dbReference type="Pfam" id="PF10105">
    <property type="entry name" value="DUF2344"/>
    <property type="match status" value="1"/>
</dbReference>
<dbReference type="InterPro" id="IPR018768">
    <property type="entry name" value="DUF2344"/>
</dbReference>
<dbReference type="Proteomes" id="UP000247523">
    <property type="component" value="Unassembled WGS sequence"/>
</dbReference>
<protein>
    <submittedName>
        <fullName evidence="2">Radical SAM-linked protein</fullName>
    </submittedName>
</protein>
<proteinExistence type="predicted"/>